<evidence type="ECO:0000313" key="11">
    <source>
        <dbReference type="Proteomes" id="UP000002037"/>
    </source>
</evidence>
<name>C5MCW3_CANTT</name>
<dbReference type="GO" id="GO:0016020">
    <property type="term" value="C:membrane"/>
    <property type="evidence" value="ECO:0007669"/>
    <property type="project" value="UniProtKB-SubCell"/>
</dbReference>
<dbReference type="STRING" id="294747.C5MCW3"/>
<dbReference type="FunFam" id="1.20.1740.10:FF:000001">
    <property type="entry name" value="Amino acid permease"/>
    <property type="match status" value="1"/>
</dbReference>
<feature type="transmembrane region" description="Helical" evidence="8">
    <location>
        <begin position="43"/>
        <end position="64"/>
    </location>
</feature>
<evidence type="ECO:0000256" key="4">
    <source>
        <dbReference type="ARBA" id="ARBA00022692"/>
    </source>
</evidence>
<dbReference type="RefSeq" id="XP_002549767.1">
    <property type="nucleotide sequence ID" value="XM_002549721.1"/>
</dbReference>
<evidence type="ECO:0000256" key="5">
    <source>
        <dbReference type="ARBA" id="ARBA00022970"/>
    </source>
</evidence>
<evidence type="ECO:0000256" key="3">
    <source>
        <dbReference type="ARBA" id="ARBA00022448"/>
    </source>
</evidence>
<protein>
    <submittedName>
        <fullName evidence="10">General amino acid permease AGP3</fullName>
    </submittedName>
</protein>
<keyword evidence="5" id="KW-0029">Amino-acid transport</keyword>
<dbReference type="OrthoDB" id="3900342at2759"/>
<dbReference type="PANTHER" id="PTHR43341">
    <property type="entry name" value="AMINO ACID PERMEASE"/>
    <property type="match status" value="1"/>
</dbReference>
<feature type="transmembrane region" description="Helical" evidence="8">
    <location>
        <begin position="109"/>
        <end position="129"/>
    </location>
</feature>
<evidence type="ECO:0000256" key="8">
    <source>
        <dbReference type="SAM" id="Phobius"/>
    </source>
</evidence>
<dbReference type="InterPro" id="IPR004841">
    <property type="entry name" value="AA-permease/SLC12A_dom"/>
</dbReference>
<organism evidence="10 11">
    <name type="scientific">Candida tropicalis (strain ATCC MYA-3404 / T1)</name>
    <name type="common">Yeast</name>
    <dbReference type="NCBI Taxonomy" id="294747"/>
    <lineage>
        <taxon>Eukaryota</taxon>
        <taxon>Fungi</taxon>
        <taxon>Dikarya</taxon>
        <taxon>Ascomycota</taxon>
        <taxon>Saccharomycotina</taxon>
        <taxon>Pichiomycetes</taxon>
        <taxon>Debaryomycetaceae</taxon>
        <taxon>Candida/Lodderomyces clade</taxon>
        <taxon>Candida</taxon>
    </lineage>
</organism>
<feature type="transmembrane region" description="Helical" evidence="8">
    <location>
        <begin position="267"/>
        <end position="287"/>
    </location>
</feature>
<dbReference type="InterPro" id="IPR050524">
    <property type="entry name" value="APC_YAT"/>
</dbReference>
<feature type="transmembrane region" description="Helical" evidence="8">
    <location>
        <begin position="392"/>
        <end position="413"/>
    </location>
</feature>
<dbReference type="VEuPathDB" id="FungiDB:CTRG_04064"/>
<gene>
    <name evidence="10" type="ORF">CTRG_04064</name>
</gene>
<feature type="domain" description="Amino acid permease/ SLC12A" evidence="9">
    <location>
        <begin position="42"/>
        <end position="492"/>
    </location>
</feature>
<dbReference type="GO" id="GO:0015171">
    <property type="term" value="F:amino acid transmembrane transporter activity"/>
    <property type="evidence" value="ECO:0007669"/>
    <property type="project" value="EnsemblFungi"/>
</dbReference>
<dbReference type="PANTHER" id="PTHR43341:SF26">
    <property type="entry name" value="GENERAL AMINO ACID PERMEASE AGP3"/>
    <property type="match status" value="1"/>
</dbReference>
<keyword evidence="3" id="KW-0813">Transport</keyword>
<dbReference type="AlphaFoldDB" id="C5MCW3"/>
<accession>C5MCW3</accession>
<feature type="transmembrane region" description="Helical" evidence="8">
    <location>
        <begin position="318"/>
        <end position="343"/>
    </location>
</feature>
<dbReference type="KEGG" id="ctp:CTRG_04064"/>
<evidence type="ECO:0000259" key="9">
    <source>
        <dbReference type="Pfam" id="PF00324"/>
    </source>
</evidence>
<feature type="transmembrane region" description="Helical" evidence="8">
    <location>
        <begin position="71"/>
        <end position="89"/>
    </location>
</feature>
<dbReference type="GeneID" id="8297042"/>
<proteinExistence type="inferred from homology"/>
<reference evidence="10 11" key="1">
    <citation type="journal article" date="2009" name="Nature">
        <title>Evolution of pathogenicity and sexual reproduction in eight Candida genomes.</title>
        <authorList>
            <person name="Butler G."/>
            <person name="Rasmussen M.D."/>
            <person name="Lin M.F."/>
            <person name="Santos M.A."/>
            <person name="Sakthikumar S."/>
            <person name="Munro C.A."/>
            <person name="Rheinbay E."/>
            <person name="Grabherr M."/>
            <person name="Forche A."/>
            <person name="Reedy J.L."/>
            <person name="Agrafioti I."/>
            <person name="Arnaud M.B."/>
            <person name="Bates S."/>
            <person name="Brown A.J."/>
            <person name="Brunke S."/>
            <person name="Costanzo M.C."/>
            <person name="Fitzpatrick D.A."/>
            <person name="de Groot P.W."/>
            <person name="Harris D."/>
            <person name="Hoyer L.L."/>
            <person name="Hube B."/>
            <person name="Klis F.M."/>
            <person name="Kodira C."/>
            <person name="Lennard N."/>
            <person name="Logue M.E."/>
            <person name="Martin R."/>
            <person name="Neiman A.M."/>
            <person name="Nikolaou E."/>
            <person name="Quail M.A."/>
            <person name="Quinn J."/>
            <person name="Santos M.C."/>
            <person name="Schmitzberger F.F."/>
            <person name="Sherlock G."/>
            <person name="Shah P."/>
            <person name="Silverstein K.A."/>
            <person name="Skrzypek M.S."/>
            <person name="Soll D."/>
            <person name="Staggs R."/>
            <person name="Stansfield I."/>
            <person name="Stumpf M.P."/>
            <person name="Sudbery P.E."/>
            <person name="Srikantha T."/>
            <person name="Zeng Q."/>
            <person name="Berman J."/>
            <person name="Berriman M."/>
            <person name="Heitman J."/>
            <person name="Gow N.A."/>
            <person name="Lorenz M.C."/>
            <person name="Birren B.W."/>
            <person name="Kellis M."/>
            <person name="Cuomo C.A."/>
        </authorList>
    </citation>
    <scope>NUCLEOTIDE SEQUENCE [LARGE SCALE GENOMIC DNA]</scope>
    <source>
        <strain evidence="11">ATCC MYA-3404 / T1</strain>
    </source>
</reference>
<dbReference type="EMBL" id="GG692399">
    <property type="protein sequence ID" value="EER32393.1"/>
    <property type="molecule type" value="Genomic_DNA"/>
</dbReference>
<sequence length="520" mass="57078">MVDSSKSLEWVESASASANLDEKESISYDTTTGLKHSLKDRHLSLIALAGIIGPGLAVGAGLALKSGPAALLLGFGVVGILAFCMMQSLGELVTMYPTGGTFSTLGAKFVDYAWGSAVGWNYVIIWVAVLANEYNSTASILQFWGPQVPLYGYILMLWAFFTAFQFLGVGVWGEFEFWLALTKILGFVAFYIFSIVYVSGGISGTPAFGFHYWNDPGAFASSNGFKSFVETLTFASTFYSGCEVTALAASESKNPSKAMPTAIRQTFWRILIVYIGAAIAYGMTVPYNDEALSSGSKTLKSPMTIAIQRAGWEGGAHLINAFIIVICISAISSSIYTGSRAIVNLAHEGAAPRFFKRVNKQGVPYPAVILTSTLGLISMMNQSTGAANAYQYIVNLSGVAVFIVWGNIMFYHLRFRRALKVQGRSLDELPYKGLWYPYLPILGLVLNILLALIQGWSYFKPFDAGNWVDAYILLPFFGVLFLWFKFWNKTTWVKLSEVDLDKGRREDVEKDQKGSSKWII</sequence>
<dbReference type="PIRSF" id="PIRSF006060">
    <property type="entry name" value="AA_transporter"/>
    <property type="match status" value="1"/>
</dbReference>
<dbReference type="InterPro" id="IPR004840">
    <property type="entry name" value="Amino_acid_permease_CS"/>
</dbReference>
<feature type="transmembrane region" description="Helical" evidence="8">
    <location>
        <begin position="177"/>
        <end position="198"/>
    </location>
</feature>
<comment type="similarity">
    <text evidence="2">Belongs to the amino acid-polyamine-organocation (APC) superfamily. YAT (TC 2.A.3.10) family.</text>
</comment>
<evidence type="ECO:0000313" key="10">
    <source>
        <dbReference type="EMBL" id="EER32393.1"/>
    </source>
</evidence>
<dbReference type="Gene3D" id="1.20.1740.10">
    <property type="entry name" value="Amino acid/polyamine transporter I"/>
    <property type="match status" value="1"/>
</dbReference>
<evidence type="ECO:0000256" key="1">
    <source>
        <dbReference type="ARBA" id="ARBA00004141"/>
    </source>
</evidence>
<evidence type="ECO:0000256" key="2">
    <source>
        <dbReference type="ARBA" id="ARBA00006983"/>
    </source>
</evidence>
<evidence type="ECO:0000256" key="7">
    <source>
        <dbReference type="ARBA" id="ARBA00023136"/>
    </source>
</evidence>
<dbReference type="PROSITE" id="PS00218">
    <property type="entry name" value="AMINO_ACID_PERMEASE_1"/>
    <property type="match status" value="1"/>
</dbReference>
<keyword evidence="7 8" id="KW-0472">Membrane</keyword>
<feature type="transmembrane region" description="Helical" evidence="8">
    <location>
        <begin position="434"/>
        <end position="458"/>
    </location>
</feature>
<keyword evidence="4 8" id="KW-0812">Transmembrane</keyword>
<dbReference type="eggNOG" id="KOG1286">
    <property type="taxonomic scope" value="Eukaryota"/>
</dbReference>
<dbReference type="HOGENOM" id="CLU_007946_12_2_1"/>
<feature type="transmembrane region" description="Helical" evidence="8">
    <location>
        <begin position="470"/>
        <end position="487"/>
    </location>
</feature>
<feature type="transmembrane region" description="Helical" evidence="8">
    <location>
        <begin position="363"/>
        <end position="380"/>
    </location>
</feature>
<keyword evidence="11" id="KW-1185">Reference proteome</keyword>
<keyword evidence="6 8" id="KW-1133">Transmembrane helix</keyword>
<dbReference type="Proteomes" id="UP000002037">
    <property type="component" value="Unassembled WGS sequence"/>
</dbReference>
<evidence type="ECO:0000256" key="6">
    <source>
        <dbReference type="ARBA" id="ARBA00022989"/>
    </source>
</evidence>
<feature type="transmembrane region" description="Helical" evidence="8">
    <location>
        <begin position="150"/>
        <end position="171"/>
    </location>
</feature>
<dbReference type="Pfam" id="PF00324">
    <property type="entry name" value="AA_permease"/>
    <property type="match status" value="1"/>
</dbReference>
<comment type="subcellular location">
    <subcellularLocation>
        <location evidence="1">Membrane</location>
        <topology evidence="1">Multi-pass membrane protein</topology>
    </subcellularLocation>
</comment>